<accession>A0A4Y2UST5</accession>
<dbReference type="AlphaFoldDB" id="A0A4Y2UST5"/>
<proteinExistence type="predicted"/>
<gene>
    <name evidence="1" type="ORF">AVEN_243920_1</name>
</gene>
<name>A0A4Y2UST5_ARAVE</name>
<reference evidence="1 2" key="1">
    <citation type="journal article" date="2019" name="Sci. Rep.">
        <title>Orb-weaving spider Araneus ventricosus genome elucidates the spidroin gene catalogue.</title>
        <authorList>
            <person name="Kono N."/>
            <person name="Nakamura H."/>
            <person name="Ohtoshi R."/>
            <person name="Moran D.A.P."/>
            <person name="Shinohara A."/>
            <person name="Yoshida Y."/>
            <person name="Fujiwara M."/>
            <person name="Mori M."/>
            <person name="Tomita M."/>
            <person name="Arakawa K."/>
        </authorList>
    </citation>
    <scope>NUCLEOTIDE SEQUENCE [LARGE SCALE GENOMIC DNA]</scope>
</reference>
<dbReference type="EMBL" id="BGPR01039789">
    <property type="protein sequence ID" value="GBO15833.1"/>
    <property type="molecule type" value="Genomic_DNA"/>
</dbReference>
<dbReference type="Proteomes" id="UP000499080">
    <property type="component" value="Unassembled WGS sequence"/>
</dbReference>
<organism evidence="1 2">
    <name type="scientific">Araneus ventricosus</name>
    <name type="common">Orbweaver spider</name>
    <name type="synonym">Epeira ventricosa</name>
    <dbReference type="NCBI Taxonomy" id="182803"/>
    <lineage>
        <taxon>Eukaryota</taxon>
        <taxon>Metazoa</taxon>
        <taxon>Ecdysozoa</taxon>
        <taxon>Arthropoda</taxon>
        <taxon>Chelicerata</taxon>
        <taxon>Arachnida</taxon>
        <taxon>Araneae</taxon>
        <taxon>Araneomorphae</taxon>
        <taxon>Entelegynae</taxon>
        <taxon>Araneoidea</taxon>
        <taxon>Araneidae</taxon>
        <taxon>Araneus</taxon>
    </lineage>
</organism>
<evidence type="ECO:0000313" key="1">
    <source>
        <dbReference type="EMBL" id="GBO15833.1"/>
    </source>
</evidence>
<comment type="caution">
    <text evidence="1">The sequence shown here is derived from an EMBL/GenBank/DDBJ whole genome shotgun (WGS) entry which is preliminary data.</text>
</comment>
<sequence length="135" mass="15823">MGSKVGQTYDCRVSQNCYRFRQLFRPPEGNRPKTEKCYSFLLSTKHYIKTAANESRGDKKFSKYAITRELCEKLSLRLRTINPCQRPTYGKAYQKFPKHETMMSQIVLFATVLPKLDSLSAMRIQQVRRTKTIFP</sequence>
<protein>
    <submittedName>
        <fullName evidence="1">Uncharacterized protein</fullName>
    </submittedName>
</protein>
<keyword evidence="2" id="KW-1185">Reference proteome</keyword>
<evidence type="ECO:0000313" key="2">
    <source>
        <dbReference type="Proteomes" id="UP000499080"/>
    </source>
</evidence>